<dbReference type="PANTHER" id="PTHR46623:SF7">
    <property type="entry name" value="CARBOXYMETHYLENEBUTENOLIDASE"/>
    <property type="match status" value="1"/>
</dbReference>
<evidence type="ECO:0000313" key="3">
    <source>
        <dbReference type="Proteomes" id="UP000198506"/>
    </source>
</evidence>
<sequence length="219" mass="23412">MAISTGDDTATRWHGTEGDPVVVVLHDWNGRLPWAESFGARLAAEGFRVAVPDLYDGRSSTADADARVLLKERTADMDGAHRIVSETIGEARALGSPAAALVGFSMGSMIALEYAAQGSVDAVVAYYGSARDVRVPLRVPVLFQLAERDSWRGRESPTAMRERLAGEGFDGVEIRHYAGAVHGFQNEQVAQKFSADASAAAWEATLAFLRAHLLGPVAS</sequence>
<comment type="caution">
    <text evidence="2">The sequence shown here is derived from an EMBL/GenBank/DDBJ whole genome shotgun (WGS) entry which is preliminary data.</text>
</comment>
<evidence type="ECO:0000313" key="2">
    <source>
        <dbReference type="EMBL" id="SFS09335.1"/>
    </source>
</evidence>
<name>A0AA94HM20_9MICO</name>
<dbReference type="Pfam" id="PF01738">
    <property type="entry name" value="DLH"/>
    <property type="match status" value="1"/>
</dbReference>
<dbReference type="Proteomes" id="UP000198506">
    <property type="component" value="Unassembled WGS sequence"/>
</dbReference>
<dbReference type="InterPro" id="IPR051049">
    <property type="entry name" value="Dienelactone_hydrolase-like"/>
</dbReference>
<keyword evidence="3" id="KW-1185">Reference proteome</keyword>
<reference evidence="2 3" key="1">
    <citation type="submission" date="2016-10" db="EMBL/GenBank/DDBJ databases">
        <authorList>
            <person name="Varghese N."/>
            <person name="Submissions S."/>
        </authorList>
    </citation>
    <scope>NUCLEOTIDE SEQUENCE [LARGE SCALE GENOMIC DNA]</scope>
    <source>
        <strain evidence="2 3">IAM 15147</strain>
    </source>
</reference>
<dbReference type="EMBL" id="FOZN01000002">
    <property type="protein sequence ID" value="SFS09335.1"/>
    <property type="molecule type" value="Genomic_DNA"/>
</dbReference>
<protein>
    <submittedName>
        <fullName evidence="2">Carboxymethylenebutenolidase</fullName>
    </submittedName>
</protein>
<dbReference type="PANTHER" id="PTHR46623">
    <property type="entry name" value="CARBOXYMETHYLENEBUTENOLIDASE-RELATED"/>
    <property type="match status" value="1"/>
</dbReference>
<dbReference type="AlphaFoldDB" id="A0AA94HM20"/>
<dbReference type="Gene3D" id="3.40.50.1820">
    <property type="entry name" value="alpha/beta hydrolase"/>
    <property type="match status" value="1"/>
</dbReference>
<proteinExistence type="predicted"/>
<gene>
    <name evidence="2" type="ORF">SAMN04487783_1243</name>
</gene>
<dbReference type="RefSeq" id="WP_092916954.1">
    <property type="nucleotide sequence ID" value="NZ_FOZN01000002.1"/>
</dbReference>
<dbReference type="GO" id="GO:0016787">
    <property type="term" value="F:hydrolase activity"/>
    <property type="evidence" value="ECO:0007669"/>
    <property type="project" value="InterPro"/>
</dbReference>
<feature type="domain" description="Dienelactone hydrolase" evidence="1">
    <location>
        <begin position="19"/>
        <end position="212"/>
    </location>
</feature>
<evidence type="ECO:0000259" key="1">
    <source>
        <dbReference type="Pfam" id="PF01738"/>
    </source>
</evidence>
<dbReference type="SUPFAM" id="SSF53474">
    <property type="entry name" value="alpha/beta-Hydrolases"/>
    <property type="match status" value="1"/>
</dbReference>
<dbReference type="InterPro" id="IPR029058">
    <property type="entry name" value="AB_hydrolase_fold"/>
</dbReference>
<accession>A0AA94HM20</accession>
<organism evidence="2 3">
    <name type="scientific">Agrococcus baldri</name>
    <dbReference type="NCBI Taxonomy" id="153730"/>
    <lineage>
        <taxon>Bacteria</taxon>
        <taxon>Bacillati</taxon>
        <taxon>Actinomycetota</taxon>
        <taxon>Actinomycetes</taxon>
        <taxon>Micrococcales</taxon>
        <taxon>Microbacteriaceae</taxon>
        <taxon>Agrococcus</taxon>
    </lineage>
</organism>
<dbReference type="InterPro" id="IPR002925">
    <property type="entry name" value="Dienelactn_hydro"/>
</dbReference>